<comment type="caution">
    <text evidence="1">The sequence shown here is derived from an EMBL/GenBank/DDBJ whole genome shotgun (WGS) entry which is preliminary data.</text>
</comment>
<accession>A0A162SN89</accession>
<dbReference type="AlphaFoldDB" id="A0A162SN89"/>
<gene>
    <name evidence="1" type="ORF">CLMAG_34100</name>
</gene>
<dbReference type="STRING" id="1121326.CLMAG_34100"/>
<organism evidence="1 2">
    <name type="scientific">Clostridium magnum DSM 2767</name>
    <dbReference type="NCBI Taxonomy" id="1121326"/>
    <lineage>
        <taxon>Bacteria</taxon>
        <taxon>Bacillati</taxon>
        <taxon>Bacillota</taxon>
        <taxon>Clostridia</taxon>
        <taxon>Eubacteriales</taxon>
        <taxon>Clostridiaceae</taxon>
        <taxon>Clostridium</taxon>
    </lineage>
</organism>
<reference evidence="1 2" key="1">
    <citation type="submission" date="2016-04" db="EMBL/GenBank/DDBJ databases">
        <title>Genome sequence of Clostridium magnum DSM 2767.</title>
        <authorList>
            <person name="Poehlein A."/>
            <person name="Uhlig R."/>
            <person name="Fischer R."/>
            <person name="Bahl H."/>
            <person name="Daniel R."/>
        </authorList>
    </citation>
    <scope>NUCLEOTIDE SEQUENCE [LARGE SCALE GENOMIC DNA]</scope>
    <source>
        <strain evidence="1 2">DSM 2767</strain>
    </source>
</reference>
<dbReference type="Pfam" id="PF11392">
    <property type="entry name" value="AllH"/>
    <property type="match status" value="1"/>
</dbReference>
<dbReference type="PATRIC" id="fig|1121326.3.peg.3448"/>
<dbReference type="Proteomes" id="UP000076603">
    <property type="component" value="Unassembled WGS sequence"/>
</dbReference>
<proteinExistence type="predicted"/>
<sequence length="321" mass="36416">MRATTICDMLSARIDNDLVLKAKVHSVFKNTCNLVTVKDEFITILNSDRKIYPMSVAIDGEGNLDFTALNIYQDMEFILHKRRIYSNAAGIYIDVSEAKKWNSEPELNFKPVSYSSIEKNLQSLERGINLYGKFSFIAPLVMYLEENYRCFNINIQVEEGLEEKYTFIIERFYEFIDLVIENNLDKISYSSRKLIGSGVGLTPSMDDFISGFMISLIYLTKYYGIKVSEAYNLNSAIIRQGLEGTTRASSEMLMLSSVGKSSQLVKSLILALLCETEEQIILQKVKDATEVGETSGTDTILGIYVGFKIVNNIKFNGEKYF</sequence>
<dbReference type="InterPro" id="IPR021530">
    <property type="entry name" value="AllH-like"/>
</dbReference>
<keyword evidence="2" id="KW-1185">Reference proteome</keyword>
<evidence type="ECO:0000313" key="1">
    <source>
        <dbReference type="EMBL" id="KZL91651.1"/>
    </source>
</evidence>
<evidence type="ECO:0008006" key="3">
    <source>
        <dbReference type="Google" id="ProtNLM"/>
    </source>
</evidence>
<name>A0A162SN89_9CLOT</name>
<dbReference type="RefSeq" id="WP_066624704.1">
    <property type="nucleotide sequence ID" value="NZ_FQXL01000005.1"/>
</dbReference>
<protein>
    <recommendedName>
        <fullName evidence="3">DUF2877 domain-containing protein</fullName>
    </recommendedName>
</protein>
<evidence type="ECO:0000313" key="2">
    <source>
        <dbReference type="Proteomes" id="UP000076603"/>
    </source>
</evidence>
<dbReference type="EMBL" id="LWAE01000003">
    <property type="protein sequence ID" value="KZL91651.1"/>
    <property type="molecule type" value="Genomic_DNA"/>
</dbReference>